<evidence type="ECO:0000313" key="4">
    <source>
        <dbReference type="Proteomes" id="UP000594834"/>
    </source>
</evidence>
<evidence type="ECO:0000313" key="2">
    <source>
        <dbReference type="EMBL" id="QPT45279.1"/>
    </source>
</evidence>
<sequence length="108" mass="12856">MWKSYGQDKAKEREHIYNTILQNLISTYVKMPNLFASFNEYNRDPMQIERFIMDYVFKTLQDKGHKDISLITFCGDIERLPDIRKSLKFLKGIYILGLRQAENFGLIK</sequence>
<evidence type="ECO:0000313" key="1">
    <source>
        <dbReference type="EMBL" id="OBX84980.1"/>
    </source>
</evidence>
<reference evidence="2 4" key="2">
    <citation type="submission" date="2020-12" db="EMBL/GenBank/DDBJ databases">
        <title>FDA dAtabase for Regulatory Grade micrObial Sequences (FDA-ARGOS): Supporting development and validation of Infectious Disease Dx tests.</title>
        <authorList>
            <person name="Sproer C."/>
            <person name="Gronow S."/>
            <person name="Severitt S."/>
            <person name="Schroder I."/>
            <person name="Tallon L."/>
            <person name="Sadzewicz L."/>
            <person name="Zhao X."/>
            <person name="Boylan J."/>
            <person name="Ott S."/>
            <person name="Bowen H."/>
            <person name="Vavikolanu K."/>
            <person name="Mehta A."/>
            <person name="Aluvathingal J."/>
            <person name="Nadendla S."/>
            <person name="Lowell S."/>
            <person name="Myers T."/>
            <person name="Yan Y."/>
            <person name="Sichtig H."/>
        </authorList>
    </citation>
    <scope>NUCLEOTIDE SEQUENCE [LARGE SCALE GENOMIC DNA]</scope>
    <source>
        <strain evidence="2 4">FDAARGOS_869</strain>
    </source>
</reference>
<keyword evidence="4" id="KW-1185">Reference proteome</keyword>
<protein>
    <submittedName>
        <fullName evidence="1">Uncharacterized protein</fullName>
    </submittedName>
</protein>
<proteinExistence type="predicted"/>
<reference evidence="1 3" key="1">
    <citation type="submission" date="2016-05" db="EMBL/GenBank/DDBJ databases">
        <title>Draft genome sequence of Moraxella nonliquefaciens CCUG 348T.</title>
        <authorList>
            <person name="Salva-Serra F."/>
            <person name="Engstrom-Jakobsson H."/>
            <person name="Thorell K."/>
            <person name="Gonzales-Siles L."/>
            <person name="Karlsson R."/>
            <person name="Boulund F."/>
            <person name="Engstrand L."/>
            <person name="Kristiansson E."/>
            <person name="Moore E."/>
        </authorList>
    </citation>
    <scope>NUCLEOTIDE SEQUENCE [LARGE SCALE GENOMIC DNA]</scope>
    <source>
        <strain evidence="1 3">CCUG 348</strain>
    </source>
</reference>
<dbReference type="AlphaFoldDB" id="A0A1B8QM99"/>
<organism evidence="1 3">
    <name type="scientific">Moraxella nonliquefaciens</name>
    <dbReference type="NCBI Taxonomy" id="478"/>
    <lineage>
        <taxon>Bacteria</taxon>
        <taxon>Pseudomonadati</taxon>
        <taxon>Pseudomonadota</taxon>
        <taxon>Gammaproteobacteria</taxon>
        <taxon>Moraxellales</taxon>
        <taxon>Moraxellaceae</taxon>
        <taxon>Moraxella</taxon>
    </lineage>
</organism>
<dbReference type="Proteomes" id="UP000092575">
    <property type="component" value="Unassembled WGS sequence"/>
</dbReference>
<gene>
    <name evidence="1" type="ORF">A7456_02130</name>
    <name evidence="2" type="ORF">I6G26_04625</name>
</gene>
<name>A0A1B8QM99_MORNO</name>
<dbReference type="EMBL" id="LXTW01000012">
    <property type="protein sequence ID" value="OBX84980.1"/>
    <property type="molecule type" value="Genomic_DNA"/>
</dbReference>
<dbReference type="RefSeq" id="WP_067008314.1">
    <property type="nucleotide sequence ID" value="NZ_CP065728.1"/>
</dbReference>
<evidence type="ECO:0000313" key="3">
    <source>
        <dbReference type="Proteomes" id="UP000092575"/>
    </source>
</evidence>
<dbReference type="EMBL" id="CP065728">
    <property type="protein sequence ID" value="QPT45279.1"/>
    <property type="molecule type" value="Genomic_DNA"/>
</dbReference>
<dbReference type="STRING" id="478.A7456_02130"/>
<dbReference type="Proteomes" id="UP000594834">
    <property type="component" value="Chromosome"/>
</dbReference>
<accession>A0A1B8QM99</accession>